<dbReference type="AlphaFoldDB" id="A0AA45W1N2"/>
<dbReference type="Pfam" id="PF06299">
    <property type="entry name" value="DUF1045"/>
    <property type="match status" value="1"/>
</dbReference>
<feature type="region of interest" description="Disordered" evidence="1">
    <location>
        <begin position="132"/>
        <end position="152"/>
    </location>
</feature>
<gene>
    <name evidence="3" type="ORF">JHX88_02790</name>
    <name evidence="2" type="ORF">SAMN05421772_101633</name>
</gene>
<dbReference type="Gene3D" id="3.90.1140.10">
    <property type="entry name" value="Cyclic phosphodiesterase"/>
    <property type="match status" value="1"/>
</dbReference>
<protein>
    <submittedName>
        <fullName evidence="3">DUF1045 domain-containing protein</fullName>
    </submittedName>
</protein>
<evidence type="ECO:0000313" key="4">
    <source>
        <dbReference type="Proteomes" id="UP000186216"/>
    </source>
</evidence>
<reference evidence="2 4" key="1">
    <citation type="submission" date="2017-01" db="EMBL/GenBank/DDBJ databases">
        <authorList>
            <person name="Varghese N."/>
            <person name="Submissions S."/>
        </authorList>
    </citation>
    <scope>NUCLEOTIDE SEQUENCE [LARGE SCALE GENOMIC DNA]</scope>
    <source>
        <strain evidence="2 4">DSM 18447</strain>
    </source>
</reference>
<evidence type="ECO:0000313" key="3">
    <source>
        <dbReference type="EMBL" id="WCR03715.1"/>
    </source>
</evidence>
<evidence type="ECO:0000313" key="2">
    <source>
        <dbReference type="EMBL" id="SIS58411.1"/>
    </source>
</evidence>
<accession>A0AA45W1N2</accession>
<sequence>MSNWKRYAIYYTATGALAEFGASWLGWDIASGRDHVHFRIADMPADWIARTTSTPRRYGFHATLKPPFALAPGSSETALRTDLAALAEDQSAIAIPGGLRLAVLDGFPALICADYAPLTAFAARLVSEPDSHRAPLTEADRARRNPDRLSPRQRDNLDRWGYPWVMEEFRFHMTLGNRLTAPDAELVLETLRPRLAPLLSDPHVIDAVTLAGEDMEGRFHMIERFPLAG</sequence>
<proteinExistence type="predicted"/>
<reference evidence="3 5" key="2">
    <citation type="submission" date="2021-01" db="EMBL/GenBank/DDBJ databases">
        <title>Biogeographic distribution of Paracoccus.</title>
        <authorList>
            <person name="Hollensteiner J."/>
            <person name="Leineberger J."/>
            <person name="Brinkhoff T."/>
            <person name="Daniel R."/>
        </authorList>
    </citation>
    <scope>NUCLEOTIDE SEQUENCE [LARGE SCALE GENOMIC DNA]</scope>
    <source>
        <strain evidence="3 5">DSM 18447</strain>
    </source>
</reference>
<name>A0AA45W1N2_9RHOB</name>
<dbReference type="Proteomes" id="UP001215549">
    <property type="component" value="Chromosome"/>
</dbReference>
<dbReference type="EMBL" id="CP067140">
    <property type="protein sequence ID" value="WCR03715.1"/>
    <property type="molecule type" value="Genomic_DNA"/>
</dbReference>
<organism evidence="2 4">
    <name type="scientific">Paracoccus saliphilus</name>
    <dbReference type="NCBI Taxonomy" id="405559"/>
    <lineage>
        <taxon>Bacteria</taxon>
        <taxon>Pseudomonadati</taxon>
        <taxon>Pseudomonadota</taxon>
        <taxon>Alphaproteobacteria</taxon>
        <taxon>Rhodobacterales</taxon>
        <taxon>Paracoccaceae</taxon>
        <taxon>Paracoccus</taxon>
    </lineage>
</organism>
<dbReference type="EMBL" id="FTOU01000001">
    <property type="protein sequence ID" value="SIS58411.1"/>
    <property type="molecule type" value="Genomic_DNA"/>
</dbReference>
<evidence type="ECO:0000256" key="1">
    <source>
        <dbReference type="SAM" id="MobiDB-lite"/>
    </source>
</evidence>
<keyword evidence="5" id="KW-1185">Reference proteome</keyword>
<dbReference type="PIRSF" id="PIRSF033328">
    <property type="entry name" value="Phest_Mll4975"/>
    <property type="match status" value="1"/>
</dbReference>
<evidence type="ECO:0000313" key="5">
    <source>
        <dbReference type="Proteomes" id="UP001215549"/>
    </source>
</evidence>
<dbReference type="Proteomes" id="UP000186216">
    <property type="component" value="Unassembled WGS sequence"/>
</dbReference>
<dbReference type="RefSeq" id="WP_076522706.1">
    <property type="nucleotide sequence ID" value="NZ_CP067140.1"/>
</dbReference>
<dbReference type="InterPro" id="IPR009389">
    <property type="entry name" value="DUF1045"/>
</dbReference>